<dbReference type="RefSeq" id="XP_002668564.1">
    <property type="nucleotide sequence ID" value="XM_002668518.1"/>
</dbReference>
<dbReference type="EMBL" id="GG739012">
    <property type="protein sequence ID" value="EFC35820.1"/>
    <property type="molecule type" value="Genomic_DNA"/>
</dbReference>
<dbReference type="Gene3D" id="2.40.10.10">
    <property type="entry name" value="Trypsin-like serine proteases"/>
    <property type="match status" value="1"/>
</dbReference>
<accession>D2W533</accession>
<keyword evidence="2" id="KW-1185">Reference proteome</keyword>
<evidence type="ECO:0000313" key="2">
    <source>
        <dbReference type="Proteomes" id="UP000006671"/>
    </source>
</evidence>
<dbReference type="SUPFAM" id="SSF50494">
    <property type="entry name" value="Trypsin-like serine proteases"/>
    <property type="match status" value="1"/>
</dbReference>
<dbReference type="InParanoid" id="D2W533"/>
<evidence type="ECO:0000313" key="1">
    <source>
        <dbReference type="EMBL" id="EFC35820.1"/>
    </source>
</evidence>
<feature type="non-terminal residue" evidence="1">
    <location>
        <position position="281"/>
    </location>
</feature>
<dbReference type="AlphaFoldDB" id="D2W533"/>
<dbReference type="InterPro" id="IPR009003">
    <property type="entry name" value="Peptidase_S1_PA"/>
</dbReference>
<proteinExistence type="predicted"/>
<dbReference type="Proteomes" id="UP000006671">
    <property type="component" value="Unassembled WGS sequence"/>
</dbReference>
<protein>
    <submittedName>
        <fullName evidence="1">Predicted protein</fullName>
    </submittedName>
</protein>
<organism evidence="2">
    <name type="scientific">Naegleria gruberi</name>
    <name type="common">Amoeba</name>
    <dbReference type="NCBI Taxonomy" id="5762"/>
    <lineage>
        <taxon>Eukaryota</taxon>
        <taxon>Discoba</taxon>
        <taxon>Heterolobosea</taxon>
        <taxon>Tetramitia</taxon>
        <taxon>Eutetramitia</taxon>
        <taxon>Vahlkampfiidae</taxon>
        <taxon>Naegleria</taxon>
    </lineage>
</organism>
<dbReference type="OrthoDB" id="10662705at2759"/>
<reference evidence="1 2" key="1">
    <citation type="journal article" date="2010" name="Cell">
        <title>The genome of Naegleria gruberi illuminates early eukaryotic versatility.</title>
        <authorList>
            <person name="Fritz-Laylin L.K."/>
            <person name="Prochnik S.E."/>
            <person name="Ginger M.L."/>
            <person name="Dacks J.B."/>
            <person name="Carpenter M.L."/>
            <person name="Field M.C."/>
            <person name="Kuo A."/>
            <person name="Paredez A."/>
            <person name="Chapman J."/>
            <person name="Pham J."/>
            <person name="Shu S."/>
            <person name="Neupane R."/>
            <person name="Cipriano M."/>
            <person name="Mancuso J."/>
            <person name="Tu H."/>
            <person name="Salamov A."/>
            <person name="Lindquist E."/>
            <person name="Shapiro H."/>
            <person name="Lucas S."/>
            <person name="Grigoriev I.V."/>
            <person name="Cande W.Z."/>
            <person name="Fulton C."/>
            <person name="Rokhsar D.S."/>
            <person name="Dawson S.C."/>
        </authorList>
    </citation>
    <scope>NUCLEOTIDE SEQUENCE [LARGE SCALE GENOMIC DNA]</scope>
    <source>
        <strain evidence="1 2">NEG-M</strain>
    </source>
</reference>
<dbReference type="VEuPathDB" id="AmoebaDB:NAEGRDRAFT_76521"/>
<sequence length="281" mass="31222">MRFVRERLEVVMLYSSNWGGESASEGASAVVRLFSMKKLGEITKTASGSGFYILPNTIITNSHVANEIESIGKVNAYNNSWNINSTISGMPKKLETLFSGKAIKYFQMEKSFPVTQNWVGRDPITTTVGNFDFFDITAMNFSGSPNKVFFIPSPRILQPNDEIITLSYPGDENKPPFSSSQNYVDWAPSESFLKDNIFNGYGTLCASVGKILHPYDFTQNGLVEKVEDFCYDKSNQECLASSESLIFGSSGGVMISKFSKVYHIKGYTLIEFHAVHTGGEF</sequence>
<dbReference type="KEGG" id="ngr:NAEGRDRAFT_76521"/>
<name>D2W533_NAEGR</name>
<gene>
    <name evidence="1" type="ORF">NAEGRDRAFT_76521</name>
</gene>
<dbReference type="InterPro" id="IPR043504">
    <property type="entry name" value="Peptidase_S1_PA_chymotrypsin"/>
</dbReference>
<dbReference type="GeneID" id="8860602"/>